<organism evidence="2 3">
    <name type="scientific">Lactobacillus bombicola</name>
    <dbReference type="NCBI Taxonomy" id="1505723"/>
    <lineage>
        <taxon>Bacteria</taxon>
        <taxon>Bacillati</taxon>
        <taxon>Bacillota</taxon>
        <taxon>Bacilli</taxon>
        <taxon>Lactobacillales</taxon>
        <taxon>Lactobacillaceae</taxon>
        <taxon>Lactobacillus</taxon>
    </lineage>
</organism>
<name>A0ABX9LWP2_9LACO</name>
<protein>
    <submittedName>
        <fullName evidence="2">Uncharacterized protein</fullName>
    </submittedName>
</protein>
<keyword evidence="1" id="KW-0472">Membrane</keyword>
<keyword evidence="3" id="KW-1185">Reference proteome</keyword>
<reference evidence="2 3" key="1">
    <citation type="submission" date="2018-07" db="EMBL/GenBank/DDBJ databases">
        <title>Genome sequences of six Lactobacillus spp. isolated from bumble bee guts.</title>
        <authorList>
            <person name="Motta E.V.S."/>
            <person name="Moran N.A."/>
        </authorList>
    </citation>
    <scope>NUCLEOTIDE SEQUENCE [LARGE SCALE GENOMIC DNA]</scope>
    <source>
        <strain evidence="2 3">BI-4G</strain>
    </source>
</reference>
<proteinExistence type="predicted"/>
<dbReference type="RefSeq" id="WP_118896702.1">
    <property type="nucleotide sequence ID" value="NZ_QOCT01000009.1"/>
</dbReference>
<evidence type="ECO:0000313" key="3">
    <source>
        <dbReference type="Proteomes" id="UP000283380"/>
    </source>
</evidence>
<comment type="caution">
    <text evidence="2">The sequence shown here is derived from an EMBL/GenBank/DDBJ whole genome shotgun (WGS) entry which is preliminary data.</text>
</comment>
<dbReference type="EMBL" id="QOCU01000001">
    <property type="protein sequence ID" value="RHW53551.1"/>
    <property type="molecule type" value="Genomic_DNA"/>
</dbReference>
<feature type="transmembrane region" description="Helical" evidence="1">
    <location>
        <begin position="75"/>
        <end position="96"/>
    </location>
</feature>
<dbReference type="Proteomes" id="UP000283380">
    <property type="component" value="Unassembled WGS sequence"/>
</dbReference>
<evidence type="ECO:0000256" key="1">
    <source>
        <dbReference type="SAM" id="Phobius"/>
    </source>
</evidence>
<feature type="transmembrane region" description="Helical" evidence="1">
    <location>
        <begin position="46"/>
        <end position="63"/>
    </location>
</feature>
<gene>
    <name evidence="2" type="ORF">DS834_01025</name>
</gene>
<sequence>MWRKLNDNFEQLLAGVSIVVIGLALLVDRNYFFWPPAWASAMNDQRLDLGVIFLGLLIVINAVKNTKKRGWRLTLLLLGTWLMWILALIQLGHAFYAGEFRMAHTIIGDVVISLICLHCLYES</sequence>
<accession>A0ABX9LWP2</accession>
<keyword evidence="1" id="KW-0812">Transmembrane</keyword>
<evidence type="ECO:0000313" key="2">
    <source>
        <dbReference type="EMBL" id="RHW53551.1"/>
    </source>
</evidence>
<feature type="transmembrane region" description="Helical" evidence="1">
    <location>
        <begin position="102"/>
        <end position="121"/>
    </location>
</feature>
<keyword evidence="1" id="KW-1133">Transmembrane helix</keyword>
<feature type="transmembrane region" description="Helical" evidence="1">
    <location>
        <begin position="12"/>
        <end position="34"/>
    </location>
</feature>